<reference evidence="4 5" key="1">
    <citation type="journal article" date="2019" name="G3 (Bethesda)">
        <title>Sequencing of a Wild Apple (Malus baccata) Genome Unravels the Differences Between Cultivated and Wild Apple Species Regarding Disease Resistance and Cold Tolerance.</title>
        <authorList>
            <person name="Chen X."/>
        </authorList>
    </citation>
    <scope>NUCLEOTIDE SEQUENCE [LARGE SCALE GENOMIC DNA]</scope>
    <source>
        <strain evidence="5">cv. Shandingzi</strain>
        <tissue evidence="4">Leaves</tissue>
    </source>
</reference>
<dbReference type="Proteomes" id="UP000315295">
    <property type="component" value="Unassembled WGS sequence"/>
</dbReference>
<dbReference type="PANTHER" id="PTHR31161">
    <property type="entry name" value="PROTEIN GRAVITROPIC IN THE LIGHT 1"/>
    <property type="match status" value="1"/>
</dbReference>
<dbReference type="InterPro" id="IPR006943">
    <property type="entry name" value="DUF641_pln"/>
</dbReference>
<keyword evidence="1" id="KW-0175">Coiled coil</keyword>
<gene>
    <name evidence="4" type="ORF">C1H46_032127</name>
</gene>
<dbReference type="EMBL" id="VIEB01000728">
    <property type="protein sequence ID" value="TQD82283.1"/>
    <property type="molecule type" value="Genomic_DNA"/>
</dbReference>
<name>A0A540L726_MALBA</name>
<organism evidence="4 5">
    <name type="scientific">Malus baccata</name>
    <name type="common">Siberian crab apple</name>
    <name type="synonym">Pyrus baccata</name>
    <dbReference type="NCBI Taxonomy" id="106549"/>
    <lineage>
        <taxon>Eukaryota</taxon>
        <taxon>Viridiplantae</taxon>
        <taxon>Streptophyta</taxon>
        <taxon>Embryophyta</taxon>
        <taxon>Tracheophyta</taxon>
        <taxon>Spermatophyta</taxon>
        <taxon>Magnoliopsida</taxon>
        <taxon>eudicotyledons</taxon>
        <taxon>Gunneridae</taxon>
        <taxon>Pentapetalae</taxon>
        <taxon>rosids</taxon>
        <taxon>fabids</taxon>
        <taxon>Rosales</taxon>
        <taxon>Rosaceae</taxon>
        <taxon>Amygdaloideae</taxon>
        <taxon>Maleae</taxon>
        <taxon>Malus</taxon>
    </lineage>
</organism>
<accession>A0A540L726</accession>
<dbReference type="STRING" id="106549.A0A540L726"/>
<dbReference type="Pfam" id="PF24994">
    <property type="entry name" value="GIL1_IRKI_C"/>
    <property type="match status" value="1"/>
</dbReference>
<comment type="caution">
    <text evidence="4">The sequence shown here is derived from an EMBL/GenBank/DDBJ whole genome shotgun (WGS) entry which is preliminary data.</text>
</comment>
<dbReference type="Pfam" id="PF04859">
    <property type="entry name" value="DUF641"/>
    <property type="match status" value="1"/>
</dbReference>
<evidence type="ECO:0000259" key="3">
    <source>
        <dbReference type="Pfam" id="PF24994"/>
    </source>
</evidence>
<evidence type="ECO:0000256" key="1">
    <source>
        <dbReference type="SAM" id="Coils"/>
    </source>
</evidence>
<evidence type="ECO:0000259" key="2">
    <source>
        <dbReference type="Pfam" id="PF04859"/>
    </source>
</evidence>
<dbReference type="InterPro" id="IPR056813">
    <property type="entry name" value="GIL1_IRKI_C"/>
</dbReference>
<keyword evidence="5" id="KW-1185">Reference proteome</keyword>
<dbReference type="GO" id="GO:0009639">
    <property type="term" value="P:response to red or far red light"/>
    <property type="evidence" value="ECO:0007669"/>
    <property type="project" value="InterPro"/>
</dbReference>
<feature type="domain" description="GIL1/IRKI C-terminal" evidence="3">
    <location>
        <begin position="390"/>
        <end position="438"/>
    </location>
</feature>
<evidence type="ECO:0000313" key="4">
    <source>
        <dbReference type="EMBL" id="TQD82283.1"/>
    </source>
</evidence>
<dbReference type="InterPro" id="IPR040225">
    <property type="entry name" value="GIL1-like"/>
</dbReference>
<sequence>MDTTMRPKQSRLSRTFSKVINLRTATRGIASNNGICILVSNGKVKDGFEKRKDSDKEEEFKVRNRAMLEALLAKLFAGITSIKAAYAELQMAQDPYNNEAIQTADQSVVNELKSISELKRSFLKKELDLSPQVTMMLAEIQEQQALMKTYEISIKKLESESGKKDSDISSLQKKLQDLVLSNKCLEIKLNASGSPSLSVFDSLRLSELNPTHFVQFQQQTLRSIKSFVRLMIQEMESANWDLSTAVGFIEPGSVFAKQSHRCFAFESFVSKTLLEGFNNPNFGLPSDSLSPVNKTQLLFFQKFKKLVSENTKNFLTQNPSSSFCKFTKAKYLQLVHAKMECSLFGNLNMRKVVSSGGMPDSAFFAAFAEAAMRVWLLHCLAFSFGQQVSIFQVKKGSRFSEVFMESVTAKDVETEPSVSFTVVPGFKIGKTVVQSQVYLSPVTSPAGI</sequence>
<dbReference type="AlphaFoldDB" id="A0A540L726"/>
<protein>
    <submittedName>
        <fullName evidence="4">Uncharacterized protein</fullName>
    </submittedName>
</protein>
<dbReference type="GO" id="GO:0009959">
    <property type="term" value="P:negative gravitropism"/>
    <property type="evidence" value="ECO:0007669"/>
    <property type="project" value="InterPro"/>
</dbReference>
<proteinExistence type="predicted"/>
<evidence type="ECO:0000313" key="5">
    <source>
        <dbReference type="Proteomes" id="UP000315295"/>
    </source>
</evidence>
<feature type="coiled-coil region" evidence="1">
    <location>
        <begin position="140"/>
        <end position="188"/>
    </location>
</feature>
<feature type="domain" description="DUF641" evidence="2">
    <location>
        <begin position="64"/>
        <end position="186"/>
    </location>
</feature>